<dbReference type="EMBL" id="CADCXV010001119">
    <property type="protein sequence ID" value="CAB0041519.1"/>
    <property type="molecule type" value="Genomic_DNA"/>
</dbReference>
<dbReference type="Proteomes" id="UP000479190">
    <property type="component" value="Unassembled WGS sequence"/>
</dbReference>
<gene>
    <name evidence="2" type="ORF">TBRA_LOCUS13187</name>
</gene>
<evidence type="ECO:0000256" key="1">
    <source>
        <dbReference type="SAM" id="MobiDB-lite"/>
    </source>
</evidence>
<evidence type="ECO:0000313" key="2">
    <source>
        <dbReference type="EMBL" id="CAB0041519.1"/>
    </source>
</evidence>
<dbReference type="AlphaFoldDB" id="A0A6H5IZW0"/>
<name>A0A6H5IZW0_9HYME</name>
<protein>
    <submittedName>
        <fullName evidence="2">Uncharacterized protein</fullName>
    </submittedName>
</protein>
<keyword evidence="3" id="KW-1185">Reference proteome</keyword>
<evidence type="ECO:0000313" key="3">
    <source>
        <dbReference type="Proteomes" id="UP000479190"/>
    </source>
</evidence>
<feature type="region of interest" description="Disordered" evidence="1">
    <location>
        <begin position="1"/>
        <end position="27"/>
    </location>
</feature>
<reference evidence="2 3" key="1">
    <citation type="submission" date="2020-02" db="EMBL/GenBank/DDBJ databases">
        <authorList>
            <person name="Ferguson B K."/>
        </authorList>
    </citation>
    <scope>NUCLEOTIDE SEQUENCE [LARGE SCALE GENOMIC DNA]</scope>
</reference>
<proteinExistence type="predicted"/>
<sequence>MGISIKERHLHRAASEHHRCRQHTQAQSNNLQQDHCTVLCAIMMCRRTHGTSEVPILQIIIIIEFIDNTEERQVNRRMFLKSLYDDKKFARKSHRVDVKTRTCRSTNLSSYSPKRHFTVVLQRRGGRERQRAPNCVASMSMAVNVSREKSRVTPTTHTHSRGIQNLLLSCGEGGSARTTASSELRCADDDRTFKQFCYFKRRLY</sequence>
<feature type="compositionally biased region" description="Basic residues" evidence="1">
    <location>
        <begin position="8"/>
        <end position="22"/>
    </location>
</feature>
<accession>A0A6H5IZW0</accession>
<organism evidence="2 3">
    <name type="scientific">Trichogramma brassicae</name>
    <dbReference type="NCBI Taxonomy" id="86971"/>
    <lineage>
        <taxon>Eukaryota</taxon>
        <taxon>Metazoa</taxon>
        <taxon>Ecdysozoa</taxon>
        <taxon>Arthropoda</taxon>
        <taxon>Hexapoda</taxon>
        <taxon>Insecta</taxon>
        <taxon>Pterygota</taxon>
        <taxon>Neoptera</taxon>
        <taxon>Endopterygota</taxon>
        <taxon>Hymenoptera</taxon>
        <taxon>Apocrita</taxon>
        <taxon>Proctotrupomorpha</taxon>
        <taxon>Chalcidoidea</taxon>
        <taxon>Trichogrammatidae</taxon>
        <taxon>Trichogramma</taxon>
    </lineage>
</organism>